<dbReference type="GO" id="GO:0006355">
    <property type="term" value="P:regulation of DNA-templated transcription"/>
    <property type="evidence" value="ECO:0007669"/>
    <property type="project" value="InterPro"/>
</dbReference>
<dbReference type="Pfam" id="PF01381">
    <property type="entry name" value="HTH_3"/>
    <property type="match status" value="1"/>
</dbReference>
<evidence type="ECO:0000256" key="4">
    <source>
        <dbReference type="ARBA" id="ARBA00022813"/>
    </source>
</evidence>
<keyword evidence="6" id="KW-0742">SOS response</keyword>
<dbReference type="SUPFAM" id="SSF47413">
    <property type="entry name" value="lambda repressor-like DNA-binding domains"/>
    <property type="match status" value="1"/>
</dbReference>
<evidence type="ECO:0000256" key="1">
    <source>
        <dbReference type="ARBA" id="ARBA00007484"/>
    </source>
</evidence>
<dbReference type="AlphaFoldDB" id="A0A9D1DSM3"/>
<dbReference type="PROSITE" id="PS50943">
    <property type="entry name" value="HTH_CROC1"/>
    <property type="match status" value="1"/>
</dbReference>
<name>A0A9D1DSM3_9FIRM</name>
<dbReference type="Pfam" id="PF00717">
    <property type="entry name" value="Peptidase_S24"/>
    <property type="match status" value="1"/>
</dbReference>
<protein>
    <submittedName>
        <fullName evidence="9">Helix-turn-helix domain-containing protein</fullName>
    </submittedName>
</protein>
<sequence length="219" mass="24013">MSEKVSTFAKRLREGLSIKNISQTALSTLSGVSKSSISRYLKGDWEGKQDAVYALAKALEVSEAWLMGYDVPMERVQPEKTASLPLNLLPLPSMKKVPLLGTIACGEPILAEENFDGYVEAPSGVEADFSLRCHGDSMINARIMDGDLVFIRQQPDVDNGDIAAVLIDGEATLKRVYKYENQIILQPENPKYAPMVFSGEALLDFRIIGKAVAFLSAVR</sequence>
<dbReference type="InterPro" id="IPR036286">
    <property type="entry name" value="LexA/Signal_pep-like_sf"/>
</dbReference>
<dbReference type="InterPro" id="IPR010982">
    <property type="entry name" value="Lambda_DNA-bd_dom_sf"/>
</dbReference>
<dbReference type="EMBL" id="DVHF01000145">
    <property type="protein sequence ID" value="HIR58233.1"/>
    <property type="molecule type" value="Genomic_DNA"/>
</dbReference>
<comment type="caution">
    <text evidence="9">The sequence shown here is derived from an EMBL/GenBank/DDBJ whole genome shotgun (WGS) entry which is preliminary data.</text>
</comment>
<dbReference type="InterPro" id="IPR001387">
    <property type="entry name" value="Cro/C1-type_HTH"/>
</dbReference>
<evidence type="ECO:0000256" key="5">
    <source>
        <dbReference type="ARBA" id="ARBA00023204"/>
    </source>
</evidence>
<evidence type="ECO:0000256" key="2">
    <source>
        <dbReference type="ARBA" id="ARBA00022763"/>
    </source>
</evidence>
<dbReference type="SMART" id="SM00530">
    <property type="entry name" value="HTH_XRE"/>
    <property type="match status" value="1"/>
</dbReference>
<gene>
    <name evidence="9" type="ORF">IAA54_11270</name>
</gene>
<reference evidence="9" key="1">
    <citation type="submission" date="2020-10" db="EMBL/GenBank/DDBJ databases">
        <authorList>
            <person name="Gilroy R."/>
        </authorList>
    </citation>
    <scope>NUCLEOTIDE SEQUENCE</scope>
    <source>
        <strain evidence="9">ChiSjej1B19-7085</strain>
    </source>
</reference>
<keyword evidence="4 7" id="KW-0068">Autocatalytic cleavage</keyword>
<keyword evidence="3 7" id="KW-0378">Hydrolase</keyword>
<dbReference type="GO" id="GO:0009432">
    <property type="term" value="P:SOS response"/>
    <property type="evidence" value="ECO:0007669"/>
    <property type="project" value="UniProtKB-KW"/>
</dbReference>
<evidence type="ECO:0000313" key="10">
    <source>
        <dbReference type="Proteomes" id="UP000886785"/>
    </source>
</evidence>
<evidence type="ECO:0000256" key="7">
    <source>
        <dbReference type="RuleBase" id="RU003991"/>
    </source>
</evidence>
<keyword evidence="5" id="KW-0234">DNA repair</keyword>
<dbReference type="Proteomes" id="UP000886785">
    <property type="component" value="Unassembled WGS sequence"/>
</dbReference>
<dbReference type="Gene3D" id="2.10.109.10">
    <property type="entry name" value="Umud Fragment, subunit A"/>
    <property type="match status" value="1"/>
</dbReference>
<evidence type="ECO:0000259" key="8">
    <source>
        <dbReference type="PROSITE" id="PS50943"/>
    </source>
</evidence>
<evidence type="ECO:0000256" key="3">
    <source>
        <dbReference type="ARBA" id="ARBA00022801"/>
    </source>
</evidence>
<reference evidence="9" key="2">
    <citation type="journal article" date="2021" name="PeerJ">
        <title>Extensive microbial diversity within the chicken gut microbiome revealed by metagenomics and culture.</title>
        <authorList>
            <person name="Gilroy R."/>
            <person name="Ravi A."/>
            <person name="Getino M."/>
            <person name="Pursley I."/>
            <person name="Horton D.L."/>
            <person name="Alikhan N.F."/>
            <person name="Baker D."/>
            <person name="Gharbi K."/>
            <person name="Hall N."/>
            <person name="Watson M."/>
            <person name="Adriaenssens E.M."/>
            <person name="Foster-Nyarko E."/>
            <person name="Jarju S."/>
            <person name="Secka A."/>
            <person name="Antonio M."/>
            <person name="Oren A."/>
            <person name="Chaudhuri R.R."/>
            <person name="La Ragione R."/>
            <person name="Hildebrand F."/>
            <person name="Pallen M.J."/>
        </authorList>
    </citation>
    <scope>NUCLEOTIDE SEQUENCE</scope>
    <source>
        <strain evidence="9">ChiSjej1B19-7085</strain>
    </source>
</reference>
<dbReference type="InterPro" id="IPR039418">
    <property type="entry name" value="LexA-like"/>
</dbReference>
<dbReference type="Gene3D" id="1.10.260.40">
    <property type="entry name" value="lambda repressor-like DNA-binding domains"/>
    <property type="match status" value="1"/>
</dbReference>
<dbReference type="GO" id="GO:0016787">
    <property type="term" value="F:hydrolase activity"/>
    <property type="evidence" value="ECO:0007669"/>
    <property type="project" value="UniProtKB-KW"/>
</dbReference>
<dbReference type="SUPFAM" id="SSF51306">
    <property type="entry name" value="LexA/Signal peptidase"/>
    <property type="match status" value="1"/>
</dbReference>
<dbReference type="InterPro" id="IPR050077">
    <property type="entry name" value="LexA_repressor"/>
</dbReference>
<comment type="similarity">
    <text evidence="1 7">Belongs to the peptidase S24 family.</text>
</comment>
<organism evidence="9 10">
    <name type="scientific">Candidatus Gallacutalibacter pullicola</name>
    <dbReference type="NCBI Taxonomy" id="2840830"/>
    <lineage>
        <taxon>Bacteria</taxon>
        <taxon>Bacillati</taxon>
        <taxon>Bacillota</taxon>
        <taxon>Clostridia</taxon>
        <taxon>Eubacteriales</taxon>
        <taxon>Candidatus Gallacutalibacter</taxon>
    </lineage>
</organism>
<dbReference type="PANTHER" id="PTHR33516:SF2">
    <property type="entry name" value="LEXA REPRESSOR-RELATED"/>
    <property type="match status" value="1"/>
</dbReference>
<dbReference type="CDD" id="cd00093">
    <property type="entry name" value="HTH_XRE"/>
    <property type="match status" value="1"/>
</dbReference>
<dbReference type="PANTHER" id="PTHR33516">
    <property type="entry name" value="LEXA REPRESSOR"/>
    <property type="match status" value="1"/>
</dbReference>
<accession>A0A9D1DSM3</accession>
<dbReference type="GO" id="GO:0006281">
    <property type="term" value="P:DNA repair"/>
    <property type="evidence" value="ECO:0007669"/>
    <property type="project" value="UniProtKB-KW"/>
</dbReference>
<feature type="domain" description="HTH cro/C1-type" evidence="8">
    <location>
        <begin position="12"/>
        <end position="66"/>
    </location>
</feature>
<dbReference type="PRINTS" id="PR00726">
    <property type="entry name" value="LEXASERPTASE"/>
</dbReference>
<evidence type="ECO:0000256" key="6">
    <source>
        <dbReference type="ARBA" id="ARBA00023236"/>
    </source>
</evidence>
<dbReference type="InterPro" id="IPR006197">
    <property type="entry name" value="Peptidase_S24_LexA"/>
</dbReference>
<dbReference type="InterPro" id="IPR015927">
    <property type="entry name" value="Peptidase_S24_S26A/B/C"/>
</dbReference>
<evidence type="ECO:0000313" key="9">
    <source>
        <dbReference type="EMBL" id="HIR58233.1"/>
    </source>
</evidence>
<proteinExistence type="inferred from homology"/>
<dbReference type="CDD" id="cd06529">
    <property type="entry name" value="S24_LexA-like"/>
    <property type="match status" value="1"/>
</dbReference>
<keyword evidence="2" id="KW-0227">DNA damage</keyword>
<dbReference type="GO" id="GO:0003677">
    <property type="term" value="F:DNA binding"/>
    <property type="evidence" value="ECO:0007669"/>
    <property type="project" value="InterPro"/>
</dbReference>